<organism evidence="1 2">
    <name type="scientific">Tritrichomonas musculus</name>
    <dbReference type="NCBI Taxonomy" id="1915356"/>
    <lineage>
        <taxon>Eukaryota</taxon>
        <taxon>Metamonada</taxon>
        <taxon>Parabasalia</taxon>
        <taxon>Tritrichomonadida</taxon>
        <taxon>Tritrichomonadidae</taxon>
        <taxon>Tritrichomonas</taxon>
    </lineage>
</organism>
<gene>
    <name evidence="1" type="ORF">M9Y10_010718</name>
</gene>
<name>A0ABR2ILP1_9EUKA</name>
<accession>A0ABR2ILP1</accession>
<keyword evidence="2" id="KW-1185">Reference proteome</keyword>
<dbReference type="Proteomes" id="UP001470230">
    <property type="component" value="Unassembled WGS sequence"/>
</dbReference>
<reference evidence="1 2" key="1">
    <citation type="submission" date="2024-04" db="EMBL/GenBank/DDBJ databases">
        <title>Tritrichomonas musculus Genome.</title>
        <authorList>
            <person name="Alves-Ferreira E."/>
            <person name="Grigg M."/>
            <person name="Lorenzi H."/>
            <person name="Galac M."/>
        </authorList>
    </citation>
    <scope>NUCLEOTIDE SEQUENCE [LARGE SCALE GENOMIC DNA]</scope>
    <source>
        <strain evidence="1 2">EAF2021</strain>
    </source>
</reference>
<evidence type="ECO:0000313" key="1">
    <source>
        <dbReference type="EMBL" id="KAK8865182.1"/>
    </source>
</evidence>
<comment type="caution">
    <text evidence="1">The sequence shown here is derived from an EMBL/GenBank/DDBJ whole genome shotgun (WGS) entry which is preliminary data.</text>
</comment>
<proteinExistence type="predicted"/>
<protein>
    <submittedName>
        <fullName evidence="1">Uncharacterized protein</fullName>
    </submittedName>
</protein>
<evidence type="ECO:0000313" key="2">
    <source>
        <dbReference type="Proteomes" id="UP001470230"/>
    </source>
</evidence>
<sequence length="520" mass="59416">MKDENGIIRLRHPMKDEYEWNTSQILAQKDDQGKNIQFMITPGAFKYLISLMPTEKFGYPNIFPSTFLSLIQFNDEQNSNQMCTKKMALHKSSPSLVWNIMEKESVLCYYPIVVIPKKFDHFYAQAQISSFGDIRISAKEEFKIKKVDVASLGDIKIKSNMTACQLGGKIVSNSTVKFEAPKTLHLSCVKKSWFGTILEPESEKDIPIVKSKWLKERGDTFTDSYDHDKGINVMTPLVFKKFNFKRDRIKSINLDTYTTYEDIIPSRIIANEAHFHGETILKGTLAKINEIYKYDSLKLEPQVLTKTCHCHGEKSGFFRNIKVDIHERHESIFATKIKGNELKDLNQNNKKLTMISSSIDVKNMELQNDIIQKTQYLRHEEHCEVKTSGISLPWFTDARPAIFRSICSLMDAQGSIDCTSSFIQMTTNIFNEVNDTVHVITDAAYTKNILKGIANRMTSFSIGTQIEKRSIQESIPVLNEIKGESLNITNKNTHFAGSVDFKEINIDTDNFSFESPTAII</sequence>
<dbReference type="EMBL" id="JAPFFF010000016">
    <property type="protein sequence ID" value="KAK8865182.1"/>
    <property type="molecule type" value="Genomic_DNA"/>
</dbReference>